<evidence type="ECO:0000313" key="2">
    <source>
        <dbReference type="Proteomes" id="UP000314294"/>
    </source>
</evidence>
<keyword evidence="2" id="KW-1185">Reference proteome</keyword>
<reference evidence="1 2" key="1">
    <citation type="submission" date="2019-03" db="EMBL/GenBank/DDBJ databases">
        <title>First draft genome of Liparis tanakae, snailfish: a comprehensive survey of snailfish specific genes.</title>
        <authorList>
            <person name="Kim W."/>
            <person name="Song I."/>
            <person name="Jeong J.-H."/>
            <person name="Kim D."/>
            <person name="Kim S."/>
            <person name="Ryu S."/>
            <person name="Song J.Y."/>
            <person name="Lee S.K."/>
        </authorList>
    </citation>
    <scope>NUCLEOTIDE SEQUENCE [LARGE SCALE GENOMIC DNA]</scope>
    <source>
        <tissue evidence="1">Muscle</tissue>
    </source>
</reference>
<protein>
    <submittedName>
        <fullName evidence="1">Uncharacterized protein</fullName>
    </submittedName>
</protein>
<proteinExistence type="predicted"/>
<name>A0A4Z2HIC4_9TELE</name>
<dbReference type="EMBL" id="SRLO01000250">
    <property type="protein sequence ID" value="TNN64602.1"/>
    <property type="molecule type" value="Genomic_DNA"/>
</dbReference>
<dbReference type="Proteomes" id="UP000314294">
    <property type="component" value="Unassembled WGS sequence"/>
</dbReference>
<evidence type="ECO:0000313" key="1">
    <source>
        <dbReference type="EMBL" id="TNN64602.1"/>
    </source>
</evidence>
<accession>A0A4Z2HIC4</accession>
<organism evidence="1 2">
    <name type="scientific">Liparis tanakae</name>
    <name type="common">Tanaka's snailfish</name>
    <dbReference type="NCBI Taxonomy" id="230148"/>
    <lineage>
        <taxon>Eukaryota</taxon>
        <taxon>Metazoa</taxon>
        <taxon>Chordata</taxon>
        <taxon>Craniata</taxon>
        <taxon>Vertebrata</taxon>
        <taxon>Euteleostomi</taxon>
        <taxon>Actinopterygii</taxon>
        <taxon>Neopterygii</taxon>
        <taxon>Teleostei</taxon>
        <taxon>Neoteleostei</taxon>
        <taxon>Acanthomorphata</taxon>
        <taxon>Eupercaria</taxon>
        <taxon>Perciformes</taxon>
        <taxon>Cottioidei</taxon>
        <taxon>Cottales</taxon>
        <taxon>Liparidae</taxon>
        <taxon>Liparis</taxon>
    </lineage>
</organism>
<sequence>MNDEYEDVNKQRQEEEALVCDIDPCAAFRCSRHDAAHALESAEELPVVVLCKMISRLGVVTLHSTGPSAKKALMAATPAHQPDRSIMSEPSAARILLPNAVGQCAAFQEDERDLRGGETEPGRVHGAPWFVLPEDDRSNSTRVFS</sequence>
<comment type="caution">
    <text evidence="1">The sequence shown here is derived from an EMBL/GenBank/DDBJ whole genome shotgun (WGS) entry which is preliminary data.</text>
</comment>
<gene>
    <name evidence="1" type="ORF">EYF80_025229</name>
</gene>
<dbReference type="AlphaFoldDB" id="A0A4Z2HIC4"/>